<dbReference type="Proteomes" id="UP000267187">
    <property type="component" value="Unassembled WGS sequence"/>
</dbReference>
<dbReference type="Pfam" id="PF00209">
    <property type="entry name" value="SNF"/>
    <property type="match status" value="2"/>
</dbReference>
<evidence type="ECO:0000256" key="5">
    <source>
        <dbReference type="ARBA" id="ARBA00023136"/>
    </source>
</evidence>
<evidence type="ECO:0000256" key="1">
    <source>
        <dbReference type="ARBA" id="ARBA00004141"/>
    </source>
</evidence>
<evidence type="ECO:0000256" key="2">
    <source>
        <dbReference type="ARBA" id="ARBA00022448"/>
    </source>
</evidence>
<accession>A0A3M0AC25</accession>
<comment type="caution">
    <text evidence="7">The sequence shown here is derived from an EMBL/GenBank/DDBJ whole genome shotgun (WGS) entry which is preliminary data.</text>
</comment>
<dbReference type="PROSITE" id="PS50267">
    <property type="entry name" value="NA_NEUROTRAN_SYMP_3"/>
    <property type="match status" value="1"/>
</dbReference>
<dbReference type="GO" id="GO:0016020">
    <property type="term" value="C:membrane"/>
    <property type="evidence" value="ECO:0007669"/>
    <property type="project" value="UniProtKB-SubCell"/>
</dbReference>
<feature type="transmembrane region" description="Helical" evidence="6">
    <location>
        <begin position="12"/>
        <end position="31"/>
    </location>
</feature>
<feature type="transmembrane region" description="Helical" evidence="6">
    <location>
        <begin position="249"/>
        <end position="274"/>
    </location>
</feature>
<keyword evidence="4 6" id="KW-1133">Transmembrane helix</keyword>
<dbReference type="SUPFAM" id="SSF161070">
    <property type="entry name" value="SNF-like"/>
    <property type="match status" value="1"/>
</dbReference>
<evidence type="ECO:0000256" key="4">
    <source>
        <dbReference type="ARBA" id="ARBA00022989"/>
    </source>
</evidence>
<dbReference type="PRINTS" id="PR00176">
    <property type="entry name" value="NANEUSMPORT"/>
</dbReference>
<feature type="transmembrane region" description="Helical" evidence="6">
    <location>
        <begin position="85"/>
        <end position="110"/>
    </location>
</feature>
<keyword evidence="2" id="KW-0813">Transport</keyword>
<evidence type="ECO:0000256" key="3">
    <source>
        <dbReference type="ARBA" id="ARBA00022692"/>
    </source>
</evidence>
<reference evidence="7 8" key="1">
    <citation type="submission" date="2018-10" db="EMBL/GenBank/DDBJ databases">
        <title>Genomic Encyclopedia of Type Strains, Phase IV (KMG-IV): sequencing the most valuable type-strain genomes for metagenomic binning, comparative biology and taxonomic classification.</title>
        <authorList>
            <person name="Goeker M."/>
        </authorList>
    </citation>
    <scope>NUCLEOTIDE SEQUENCE [LARGE SCALE GENOMIC DNA]</scope>
    <source>
        <strain evidence="7 8">DSM 25080</strain>
    </source>
</reference>
<dbReference type="InterPro" id="IPR000175">
    <property type="entry name" value="Na/ntran_symport"/>
</dbReference>
<comment type="subcellular location">
    <subcellularLocation>
        <location evidence="1">Membrane</location>
        <topology evidence="1">Multi-pass membrane protein</topology>
    </subcellularLocation>
</comment>
<dbReference type="EMBL" id="REFJ01000001">
    <property type="protein sequence ID" value="RMA82723.1"/>
    <property type="molecule type" value="Genomic_DNA"/>
</dbReference>
<keyword evidence="5 6" id="KW-0472">Membrane</keyword>
<keyword evidence="8" id="KW-1185">Reference proteome</keyword>
<feature type="transmembrane region" description="Helical" evidence="6">
    <location>
        <begin position="383"/>
        <end position="402"/>
    </location>
</feature>
<dbReference type="CDD" id="cd10336">
    <property type="entry name" value="SLC6sbd_Tyt1-Like"/>
    <property type="match status" value="1"/>
</dbReference>
<dbReference type="NCBIfam" id="NF037979">
    <property type="entry name" value="Na_transp"/>
    <property type="match status" value="1"/>
</dbReference>
<gene>
    <name evidence="7" type="ORF">DFR27_0681</name>
</gene>
<feature type="transmembrane region" description="Helical" evidence="6">
    <location>
        <begin position="351"/>
        <end position="371"/>
    </location>
</feature>
<keyword evidence="3 6" id="KW-0812">Transmembrane</keyword>
<feature type="transmembrane region" description="Helical" evidence="6">
    <location>
        <begin position="429"/>
        <end position="447"/>
    </location>
</feature>
<feature type="transmembrane region" description="Helical" evidence="6">
    <location>
        <begin position="144"/>
        <end position="162"/>
    </location>
</feature>
<evidence type="ECO:0000256" key="6">
    <source>
        <dbReference type="SAM" id="Phobius"/>
    </source>
</evidence>
<feature type="transmembrane region" description="Helical" evidence="6">
    <location>
        <begin position="214"/>
        <end position="237"/>
    </location>
</feature>
<feature type="transmembrane region" description="Helical" evidence="6">
    <location>
        <begin position="43"/>
        <end position="64"/>
    </location>
</feature>
<evidence type="ECO:0000313" key="7">
    <source>
        <dbReference type="EMBL" id="RMA82723.1"/>
    </source>
</evidence>
<dbReference type="PANTHER" id="PTHR42948">
    <property type="entry name" value="TRANSPORTER"/>
    <property type="match status" value="1"/>
</dbReference>
<dbReference type="RefSeq" id="WP_121876032.1">
    <property type="nucleotide sequence ID" value="NZ_REFJ01000001.1"/>
</dbReference>
<protein>
    <submittedName>
        <fullName evidence="7">NSS family neurotransmitter:Na+ symporter</fullName>
    </submittedName>
</protein>
<name>A0A3M0AC25_9GAMM</name>
<dbReference type="InterPro" id="IPR037272">
    <property type="entry name" value="SNS_sf"/>
</dbReference>
<dbReference type="PANTHER" id="PTHR42948:SF1">
    <property type="entry name" value="TRANSPORTER"/>
    <property type="match status" value="1"/>
</dbReference>
<organism evidence="7 8">
    <name type="scientific">Umboniibacter marinipuniceus</name>
    <dbReference type="NCBI Taxonomy" id="569599"/>
    <lineage>
        <taxon>Bacteria</taxon>
        <taxon>Pseudomonadati</taxon>
        <taxon>Pseudomonadota</taxon>
        <taxon>Gammaproteobacteria</taxon>
        <taxon>Cellvibrionales</taxon>
        <taxon>Cellvibrionaceae</taxon>
        <taxon>Umboniibacter</taxon>
    </lineage>
</organism>
<dbReference type="AlphaFoldDB" id="A0A3M0AC25"/>
<proteinExistence type="predicted"/>
<dbReference type="InterPro" id="IPR047218">
    <property type="entry name" value="YocR/YhdH-like"/>
</dbReference>
<evidence type="ECO:0000313" key="8">
    <source>
        <dbReference type="Proteomes" id="UP000267187"/>
    </source>
</evidence>
<sequence>MAARGQFSSRLGFLMAAAGSAVGLGNIWGFPTQTASNGGAAFVLVYLALAFLLAYPALMAELTIGRAKRANVVDALGSVSTGKTAHYVGATVGLAGVLTASLILSFYAILAGWMMSHMIEPIATLAGATETGTWLTTQGPGRDIIFTILFSILTMLIIVGGVRDGIEKWSTRLMPSLITILIALIIYVLMQPGAMDGLKLYLVPDFSGITNPDLLLSAMGQAFFSLSLGVGTMLIYGSYVSEKENLPRLGASLTLIDTGIAFTAGLLIIPAMFVAQEYGTTIYSEAGELAAGPGLIFAVLPSVFDGMGATGSFVAIAFFLLMSIAALTSSISMLEVPVSFVSEHFNIERKIATFATGTAILAFSILIALNFDTMFGFVADLATVYLEPLIGLAFCIFAGWLWNRNEAMKAIAAGHPDGESAWFVKVWPWYVKVVCPALIITMLFPTVQKLFS</sequence>
<feature type="transmembrane region" description="Helical" evidence="6">
    <location>
        <begin position="311"/>
        <end position="331"/>
    </location>
</feature>
<dbReference type="OrthoDB" id="9762833at2"/>
<feature type="transmembrane region" description="Helical" evidence="6">
    <location>
        <begin position="174"/>
        <end position="194"/>
    </location>
</feature>